<dbReference type="EMBL" id="DVLP01000034">
    <property type="protein sequence ID" value="HIT74163.1"/>
    <property type="molecule type" value="Genomic_DNA"/>
</dbReference>
<evidence type="ECO:0000259" key="5">
    <source>
        <dbReference type="PROSITE" id="PS50110"/>
    </source>
</evidence>
<dbReference type="SMART" id="SM00448">
    <property type="entry name" value="REC"/>
    <property type="match status" value="1"/>
</dbReference>
<evidence type="ECO:0000259" key="4">
    <source>
        <dbReference type="PROSITE" id="PS50043"/>
    </source>
</evidence>
<dbReference type="Pfam" id="PF00196">
    <property type="entry name" value="GerE"/>
    <property type="match status" value="1"/>
</dbReference>
<comment type="caution">
    <text evidence="6">The sequence shown here is derived from an EMBL/GenBank/DDBJ whole genome shotgun (WGS) entry which is preliminary data.</text>
</comment>
<dbReference type="CDD" id="cd17535">
    <property type="entry name" value="REC_NarL-like"/>
    <property type="match status" value="1"/>
</dbReference>
<gene>
    <name evidence="6" type="ORF">IAA98_01085</name>
</gene>
<dbReference type="InterPro" id="IPR016032">
    <property type="entry name" value="Sig_transdc_resp-reg_C-effctor"/>
</dbReference>
<proteinExistence type="predicted"/>
<dbReference type="AlphaFoldDB" id="A0A9D1KMD5"/>
<name>A0A9D1KMD5_9ACTN</name>
<organism evidence="6 7">
    <name type="scientific">Candidatus Avipropionibacterium avicola</name>
    <dbReference type="NCBI Taxonomy" id="2840701"/>
    <lineage>
        <taxon>Bacteria</taxon>
        <taxon>Bacillati</taxon>
        <taxon>Actinomycetota</taxon>
        <taxon>Actinomycetes</taxon>
        <taxon>Propionibacteriales</taxon>
        <taxon>Propionibacteriaceae</taxon>
        <taxon>Propionibacteriaceae incertae sedis</taxon>
        <taxon>Candidatus Avipropionibacterium</taxon>
    </lineage>
</organism>
<dbReference type="InterPro" id="IPR000792">
    <property type="entry name" value="Tscrpt_reg_LuxR_C"/>
</dbReference>
<dbReference type="PANTHER" id="PTHR43214:SF43">
    <property type="entry name" value="TWO-COMPONENT RESPONSE REGULATOR"/>
    <property type="match status" value="1"/>
</dbReference>
<evidence type="ECO:0000256" key="2">
    <source>
        <dbReference type="ARBA" id="ARBA00023125"/>
    </source>
</evidence>
<dbReference type="GO" id="GO:0006355">
    <property type="term" value="P:regulation of DNA-templated transcription"/>
    <property type="evidence" value="ECO:0007669"/>
    <property type="project" value="InterPro"/>
</dbReference>
<dbReference type="GO" id="GO:0003677">
    <property type="term" value="F:DNA binding"/>
    <property type="evidence" value="ECO:0007669"/>
    <property type="project" value="UniProtKB-KW"/>
</dbReference>
<protein>
    <submittedName>
        <fullName evidence="6">Response regulator transcription factor</fullName>
    </submittedName>
</protein>
<feature type="domain" description="Response regulatory" evidence="5">
    <location>
        <begin position="3"/>
        <end position="119"/>
    </location>
</feature>
<evidence type="ECO:0000313" key="7">
    <source>
        <dbReference type="Proteomes" id="UP000886842"/>
    </source>
</evidence>
<dbReference type="SUPFAM" id="SSF52172">
    <property type="entry name" value="CheY-like"/>
    <property type="match status" value="1"/>
</dbReference>
<dbReference type="PROSITE" id="PS50110">
    <property type="entry name" value="RESPONSE_REGULATORY"/>
    <property type="match status" value="1"/>
</dbReference>
<dbReference type="InterPro" id="IPR001789">
    <property type="entry name" value="Sig_transdc_resp-reg_receiver"/>
</dbReference>
<evidence type="ECO:0000256" key="1">
    <source>
        <dbReference type="ARBA" id="ARBA00022553"/>
    </source>
</evidence>
<accession>A0A9D1KMD5</accession>
<keyword evidence="1 3" id="KW-0597">Phosphoprotein</keyword>
<dbReference type="SUPFAM" id="SSF46894">
    <property type="entry name" value="C-terminal effector domain of the bipartite response regulators"/>
    <property type="match status" value="1"/>
</dbReference>
<dbReference type="PROSITE" id="PS50043">
    <property type="entry name" value="HTH_LUXR_2"/>
    <property type="match status" value="1"/>
</dbReference>
<dbReference type="PANTHER" id="PTHR43214">
    <property type="entry name" value="TWO-COMPONENT RESPONSE REGULATOR"/>
    <property type="match status" value="1"/>
</dbReference>
<feature type="domain" description="HTH luxR-type" evidence="4">
    <location>
        <begin position="139"/>
        <end position="204"/>
    </location>
</feature>
<dbReference type="PRINTS" id="PR00038">
    <property type="entry name" value="HTHLUXR"/>
</dbReference>
<dbReference type="GO" id="GO:0000160">
    <property type="term" value="P:phosphorelay signal transduction system"/>
    <property type="evidence" value="ECO:0007669"/>
    <property type="project" value="InterPro"/>
</dbReference>
<dbReference type="InterPro" id="IPR011006">
    <property type="entry name" value="CheY-like_superfamily"/>
</dbReference>
<feature type="modified residue" description="4-aspartylphosphate" evidence="3">
    <location>
        <position position="54"/>
    </location>
</feature>
<evidence type="ECO:0000313" key="6">
    <source>
        <dbReference type="EMBL" id="HIT74163.1"/>
    </source>
</evidence>
<reference evidence="6" key="1">
    <citation type="submission" date="2020-10" db="EMBL/GenBank/DDBJ databases">
        <authorList>
            <person name="Gilroy R."/>
        </authorList>
    </citation>
    <scope>NUCLEOTIDE SEQUENCE</scope>
    <source>
        <strain evidence="6">ChiGjej1B1-24693</strain>
    </source>
</reference>
<reference evidence="6" key="2">
    <citation type="journal article" date="2021" name="PeerJ">
        <title>Extensive microbial diversity within the chicken gut microbiome revealed by metagenomics and culture.</title>
        <authorList>
            <person name="Gilroy R."/>
            <person name="Ravi A."/>
            <person name="Getino M."/>
            <person name="Pursley I."/>
            <person name="Horton D.L."/>
            <person name="Alikhan N.F."/>
            <person name="Baker D."/>
            <person name="Gharbi K."/>
            <person name="Hall N."/>
            <person name="Watson M."/>
            <person name="Adriaenssens E.M."/>
            <person name="Foster-Nyarko E."/>
            <person name="Jarju S."/>
            <person name="Secka A."/>
            <person name="Antonio M."/>
            <person name="Oren A."/>
            <person name="Chaudhuri R.R."/>
            <person name="La Ragione R."/>
            <person name="Hildebrand F."/>
            <person name="Pallen M.J."/>
        </authorList>
    </citation>
    <scope>NUCLEOTIDE SEQUENCE</scope>
    <source>
        <strain evidence="6">ChiGjej1B1-24693</strain>
    </source>
</reference>
<dbReference type="Pfam" id="PF00072">
    <property type="entry name" value="Response_reg"/>
    <property type="match status" value="1"/>
</dbReference>
<evidence type="ECO:0000256" key="3">
    <source>
        <dbReference type="PROSITE-ProRule" id="PRU00169"/>
    </source>
</evidence>
<dbReference type="CDD" id="cd06170">
    <property type="entry name" value="LuxR_C_like"/>
    <property type="match status" value="1"/>
</dbReference>
<dbReference type="SMART" id="SM00421">
    <property type="entry name" value="HTH_LUXR"/>
    <property type="match status" value="1"/>
</dbReference>
<dbReference type="InterPro" id="IPR058245">
    <property type="entry name" value="NreC/VraR/RcsB-like_REC"/>
</dbReference>
<dbReference type="Proteomes" id="UP000886842">
    <property type="component" value="Unassembled WGS sequence"/>
</dbReference>
<keyword evidence="2" id="KW-0238">DNA-binding</keyword>
<sequence>MIRVLVVDDQELLRRGLRLLLETVDDIEVVDEAADGQEALGRIEHSRPDVVLADARMPVLDGEGLVAACAERHPGLPVLVLSTFDDAEVVRAVHLAGAAGFLLKDVSTDTLADGIRAVRSGGLVLDPRVARLVASPPQEADPLAELTAAERSVAERVARGMSNAEIAADLSLAEGTVKNTVSALFRKLGVRDRTALALTVSRAAG</sequence>
<dbReference type="Gene3D" id="3.40.50.2300">
    <property type="match status" value="1"/>
</dbReference>
<dbReference type="InterPro" id="IPR039420">
    <property type="entry name" value="WalR-like"/>
</dbReference>